<evidence type="ECO:0000256" key="1">
    <source>
        <dbReference type="ARBA" id="ARBA00022679"/>
    </source>
</evidence>
<protein>
    <submittedName>
        <fullName evidence="3">Molybdopterin-guanine dinucleotide biosynthesis protein A</fullName>
    </submittedName>
</protein>
<dbReference type="Pfam" id="PF12804">
    <property type="entry name" value="NTP_transf_3"/>
    <property type="match status" value="1"/>
</dbReference>
<dbReference type="PANTHER" id="PTHR19136">
    <property type="entry name" value="MOLYBDENUM COFACTOR GUANYLYLTRANSFERASE"/>
    <property type="match status" value="1"/>
</dbReference>
<organism evidence="3 4">
    <name type="scientific">Glaciihabitans tibetensis</name>
    <dbReference type="NCBI Taxonomy" id="1266600"/>
    <lineage>
        <taxon>Bacteria</taxon>
        <taxon>Bacillati</taxon>
        <taxon>Actinomycetota</taxon>
        <taxon>Actinomycetes</taxon>
        <taxon>Micrococcales</taxon>
        <taxon>Microbacteriaceae</taxon>
        <taxon>Glaciihabitans</taxon>
    </lineage>
</organism>
<evidence type="ECO:0000313" key="3">
    <source>
        <dbReference type="EMBL" id="PRY70342.1"/>
    </source>
</evidence>
<dbReference type="GO" id="GO:0016779">
    <property type="term" value="F:nucleotidyltransferase activity"/>
    <property type="evidence" value="ECO:0007669"/>
    <property type="project" value="TreeGrafter"/>
</dbReference>
<evidence type="ECO:0000313" key="4">
    <source>
        <dbReference type="Proteomes" id="UP000237983"/>
    </source>
</evidence>
<dbReference type="Gene3D" id="3.90.550.10">
    <property type="entry name" value="Spore Coat Polysaccharide Biosynthesis Protein SpsA, Chain A"/>
    <property type="match status" value="1"/>
</dbReference>
<reference evidence="3 4" key="1">
    <citation type="submission" date="2018-03" db="EMBL/GenBank/DDBJ databases">
        <title>Genomic Encyclopedia of Type Strains, Phase III (KMG-III): the genomes of soil and plant-associated and newly described type strains.</title>
        <authorList>
            <person name="Whitman W."/>
        </authorList>
    </citation>
    <scope>NUCLEOTIDE SEQUENCE [LARGE SCALE GENOMIC DNA]</scope>
    <source>
        <strain evidence="3 4">CGMCC 1.12484</strain>
    </source>
</reference>
<sequence>MVPLRFPLARQNRPSTRRDAPIVSYSGRMQVDAIILAGGRSSRLGGEPKGGLLLDGESLLQRTLAAAVSAASCRTVVVVGDEPPAAQAQRVRDVIYARESPNFGGPASAIGAGMAAARSTARAGMVADSDFTLVLACDMPDIAAAVETLIGAGAAADDVLDGFIGVDVAGHDQYLAALYRTASLSRAVNRCESAADPTASGLMGLSVRALVADLALVRVSVPAGSTADIDTWDDVDRRGIRRP</sequence>
<dbReference type="Proteomes" id="UP000237983">
    <property type="component" value="Unassembled WGS sequence"/>
</dbReference>
<dbReference type="InterPro" id="IPR025877">
    <property type="entry name" value="MobA-like_NTP_Trfase"/>
</dbReference>
<evidence type="ECO:0000259" key="2">
    <source>
        <dbReference type="Pfam" id="PF12804"/>
    </source>
</evidence>
<accession>A0A2T0VJE5</accession>
<keyword evidence="4" id="KW-1185">Reference proteome</keyword>
<keyword evidence="1" id="KW-0808">Transferase</keyword>
<proteinExistence type="predicted"/>
<dbReference type="PANTHER" id="PTHR19136:SF81">
    <property type="entry name" value="MOLYBDENUM COFACTOR GUANYLYLTRANSFERASE"/>
    <property type="match status" value="1"/>
</dbReference>
<dbReference type="AlphaFoldDB" id="A0A2T0VJE5"/>
<comment type="caution">
    <text evidence="3">The sequence shown here is derived from an EMBL/GenBank/DDBJ whole genome shotgun (WGS) entry which is preliminary data.</text>
</comment>
<dbReference type="EMBL" id="PVTL01000001">
    <property type="protein sequence ID" value="PRY70342.1"/>
    <property type="molecule type" value="Genomic_DNA"/>
</dbReference>
<name>A0A2T0VJE5_9MICO</name>
<dbReference type="InterPro" id="IPR029044">
    <property type="entry name" value="Nucleotide-diphossugar_trans"/>
</dbReference>
<dbReference type="SUPFAM" id="SSF53448">
    <property type="entry name" value="Nucleotide-diphospho-sugar transferases"/>
    <property type="match status" value="1"/>
</dbReference>
<gene>
    <name evidence="3" type="ORF">B0I08_101472</name>
</gene>
<feature type="domain" description="MobA-like NTP transferase" evidence="2">
    <location>
        <begin position="33"/>
        <end position="191"/>
    </location>
</feature>